<gene>
    <name evidence="5" type="primary">tgt</name>
    <name evidence="7" type="ORF">ENT37_14820</name>
</gene>
<dbReference type="PANTHER" id="PTHR46499">
    <property type="entry name" value="QUEUINE TRNA-RIBOSYLTRANSFERASE"/>
    <property type="match status" value="1"/>
</dbReference>
<dbReference type="SUPFAM" id="SSF51713">
    <property type="entry name" value="tRNA-guanine transglycosylase"/>
    <property type="match status" value="1"/>
</dbReference>
<dbReference type="InterPro" id="IPR002616">
    <property type="entry name" value="tRNA_ribo_trans-like"/>
</dbReference>
<dbReference type="GO" id="GO:0005829">
    <property type="term" value="C:cytosol"/>
    <property type="evidence" value="ECO:0007669"/>
    <property type="project" value="TreeGrafter"/>
</dbReference>
<keyword evidence="5" id="KW-0479">Metal-binding</keyword>
<keyword evidence="1 5" id="KW-0328">Glycosyltransferase</keyword>
<reference evidence="7" key="1">
    <citation type="journal article" date="2020" name="mSystems">
        <title>Genome- and Community-Level Interaction Insights into Carbon Utilization and Element Cycling Functions of Hydrothermarchaeota in Hydrothermal Sediment.</title>
        <authorList>
            <person name="Zhou Z."/>
            <person name="Liu Y."/>
            <person name="Xu W."/>
            <person name="Pan J."/>
            <person name="Luo Z.H."/>
            <person name="Li M."/>
        </authorList>
    </citation>
    <scope>NUCLEOTIDE SEQUENCE [LARGE SCALE GENOMIC DNA]</scope>
    <source>
        <strain evidence="7">SpSt-573</strain>
    </source>
</reference>
<dbReference type="AlphaFoldDB" id="A0A7C4PMJ5"/>
<dbReference type="GO" id="GO:0046872">
    <property type="term" value="F:metal ion binding"/>
    <property type="evidence" value="ECO:0007669"/>
    <property type="project" value="UniProtKB-KW"/>
</dbReference>
<feature type="domain" description="tRNA-guanine(15) transglycosylase-like" evidence="6">
    <location>
        <begin position="14"/>
        <end position="366"/>
    </location>
</feature>
<comment type="catalytic activity">
    <reaction evidence="5">
        <text>7-aminomethyl-7-carbaguanine + guanosine(34) in tRNA = 7-aminomethyl-7-carbaguanosine(34) in tRNA + guanine</text>
        <dbReference type="Rhea" id="RHEA:24104"/>
        <dbReference type="Rhea" id="RHEA-COMP:10341"/>
        <dbReference type="Rhea" id="RHEA-COMP:10342"/>
        <dbReference type="ChEBI" id="CHEBI:16235"/>
        <dbReference type="ChEBI" id="CHEBI:58703"/>
        <dbReference type="ChEBI" id="CHEBI:74269"/>
        <dbReference type="ChEBI" id="CHEBI:82833"/>
        <dbReference type="EC" id="2.4.2.29"/>
    </reaction>
</comment>
<dbReference type="NCBIfam" id="TIGR00430">
    <property type="entry name" value="Q_tRNA_tgt"/>
    <property type="match status" value="1"/>
</dbReference>
<keyword evidence="4 5" id="KW-0671">Queuosine biosynthesis</keyword>
<comment type="cofactor">
    <cofactor evidence="5">
        <name>Zn(2+)</name>
        <dbReference type="ChEBI" id="CHEBI:29105"/>
    </cofactor>
    <text evidence="5">Binds 1 zinc ion per subunit.</text>
</comment>
<dbReference type="InterPro" id="IPR036511">
    <property type="entry name" value="TGT-like_sf"/>
</dbReference>
<dbReference type="PANTHER" id="PTHR46499:SF1">
    <property type="entry name" value="QUEUINE TRNA-RIBOSYLTRANSFERASE"/>
    <property type="match status" value="1"/>
</dbReference>
<keyword evidence="2 5" id="KW-0808">Transferase</keyword>
<evidence type="ECO:0000259" key="6">
    <source>
        <dbReference type="Pfam" id="PF01702"/>
    </source>
</evidence>
<evidence type="ECO:0000313" key="7">
    <source>
        <dbReference type="EMBL" id="HGS23124.1"/>
    </source>
</evidence>
<keyword evidence="5" id="KW-0862">Zinc</keyword>
<feature type="binding site" evidence="5">
    <location>
        <position position="302"/>
    </location>
    <ligand>
        <name>Zn(2+)</name>
        <dbReference type="ChEBI" id="CHEBI:29105"/>
    </ligand>
</feature>
<evidence type="ECO:0000256" key="5">
    <source>
        <dbReference type="HAMAP-Rule" id="MF_00168"/>
    </source>
</evidence>
<feature type="binding site" evidence="5">
    <location>
        <position position="333"/>
    </location>
    <ligand>
        <name>Zn(2+)</name>
        <dbReference type="ChEBI" id="CHEBI:29105"/>
    </ligand>
</feature>
<accession>A0A7C4PMJ5</accession>
<name>A0A7C4PMJ5_9CHLR</name>
<dbReference type="EC" id="2.4.2.29" evidence="5"/>
<feature type="active site" description="Proton acceptor" evidence="5">
    <location>
        <position position="92"/>
    </location>
</feature>
<proteinExistence type="inferred from homology"/>
<protein>
    <recommendedName>
        <fullName evidence="5">Queuine tRNA-ribosyltransferase</fullName>
        <ecNumber evidence="5">2.4.2.29</ecNumber>
    </recommendedName>
    <alternativeName>
        <fullName evidence="5">Guanine insertion enzyme</fullName>
    </alternativeName>
    <alternativeName>
        <fullName evidence="5">tRNA-guanine transglycosylase</fullName>
    </alternativeName>
</protein>
<feature type="region of interest" description="RNA binding" evidence="5">
    <location>
        <begin position="245"/>
        <end position="251"/>
    </location>
</feature>
<feature type="binding site" evidence="5">
    <location>
        <begin position="92"/>
        <end position="96"/>
    </location>
    <ligand>
        <name>substrate</name>
    </ligand>
</feature>
<feature type="binding site" evidence="5">
    <location>
        <position position="304"/>
    </location>
    <ligand>
        <name>Zn(2+)</name>
        <dbReference type="ChEBI" id="CHEBI:29105"/>
    </ligand>
</feature>
<feature type="active site" description="Nucleophile" evidence="5">
    <location>
        <position position="264"/>
    </location>
</feature>
<comment type="subunit">
    <text evidence="5">Homodimer. Within each dimer, one monomer is responsible for RNA recognition and catalysis, while the other monomer binds to the replacement base PreQ1.</text>
</comment>
<evidence type="ECO:0000256" key="1">
    <source>
        <dbReference type="ARBA" id="ARBA00022676"/>
    </source>
</evidence>
<comment type="caution">
    <text evidence="7">The sequence shown here is derived from an EMBL/GenBank/DDBJ whole genome shotgun (WGS) entry which is preliminary data.</text>
</comment>
<dbReference type="HAMAP" id="MF_00168">
    <property type="entry name" value="Q_tRNA_Tgt"/>
    <property type="match status" value="1"/>
</dbReference>
<evidence type="ECO:0000256" key="2">
    <source>
        <dbReference type="ARBA" id="ARBA00022679"/>
    </source>
</evidence>
<comment type="caution">
    <text evidence="5">Lacks conserved residue(s) required for the propagation of feature annotation.</text>
</comment>
<feature type="binding site" evidence="5">
    <location>
        <position position="187"/>
    </location>
    <ligand>
        <name>substrate</name>
    </ligand>
</feature>
<evidence type="ECO:0000256" key="3">
    <source>
        <dbReference type="ARBA" id="ARBA00022694"/>
    </source>
</evidence>
<dbReference type="InterPro" id="IPR050076">
    <property type="entry name" value="ArchSynthase1/Queuine_TRR"/>
</dbReference>
<dbReference type="EMBL" id="DSYK01000746">
    <property type="protein sequence ID" value="HGS23124.1"/>
    <property type="molecule type" value="Genomic_DNA"/>
</dbReference>
<organism evidence="7">
    <name type="scientific">Anaerolinea thermolimosa</name>
    <dbReference type="NCBI Taxonomy" id="229919"/>
    <lineage>
        <taxon>Bacteria</taxon>
        <taxon>Bacillati</taxon>
        <taxon>Chloroflexota</taxon>
        <taxon>Anaerolineae</taxon>
        <taxon>Anaerolineales</taxon>
        <taxon>Anaerolineaceae</taxon>
        <taxon>Anaerolinea</taxon>
    </lineage>
</organism>
<comment type="function">
    <text evidence="5">Catalyzes the base-exchange of a guanine (G) residue with the queuine precursor 7-aminomethyl-7-deazaguanine (PreQ1) at position 34 (anticodon wobble position) in tRNAs with GU(N) anticodons (tRNA-Asp, -Asn, -His and -Tyr). Catalysis occurs through a double-displacement mechanism. The nucleophile active site attacks the C1' of nucleotide 34 to detach the guanine base from the RNA, forming a covalent enzyme-RNA intermediate. The proton acceptor active site deprotonates the incoming PreQ1, allowing a nucleophilic attack on the C1' of the ribose to form the product. After dissociation, two additional enzymatic reactions on the tRNA convert PreQ1 to queuine (Q), resulting in the hypermodified nucleoside queuosine (7-(((4,5-cis-dihydroxy-2-cyclopenten-1-yl)amino)methyl)-7-deazaguanosine).</text>
</comment>
<evidence type="ECO:0000256" key="4">
    <source>
        <dbReference type="ARBA" id="ARBA00022785"/>
    </source>
</evidence>
<dbReference type="Gene3D" id="3.20.20.105">
    <property type="entry name" value="Queuine tRNA-ribosyltransferase-like"/>
    <property type="match status" value="1"/>
</dbReference>
<dbReference type="UniPathway" id="UPA00392"/>
<comment type="pathway">
    <text evidence="5">tRNA modification; tRNA-queuosine biosynthesis.</text>
</comment>
<feature type="region of interest" description="RNA binding; important for wobble base 34 recognition" evidence="5">
    <location>
        <begin position="269"/>
        <end position="273"/>
    </location>
</feature>
<dbReference type="Pfam" id="PF01702">
    <property type="entry name" value="TGT"/>
    <property type="match status" value="1"/>
</dbReference>
<feature type="binding site" evidence="5">
    <location>
        <position position="307"/>
    </location>
    <ligand>
        <name>Zn(2+)</name>
        <dbReference type="ChEBI" id="CHEBI:29105"/>
    </ligand>
</feature>
<sequence length="381" mass="42267">MSAFTFDLLATSGQARAGVFHTPHGDLPTPIFAPVGTQATVKALTPAQLEEIGAVLVLSNTYHLYLRPGADLVEAMGGLHQFMQWPHPILTDSGGFQVFSLAQMRQIDEDGVTFKSHIDGSMHRFTPEVSIRVQERLGADIIMAFDECAPPYDRVYNEQAVARTHAWAERCYKAKTRNDQALFGIVQGGVFPDLRERSAEYLSSLGFSDREPADGIAGETKAEMNAMLEIVNCILPAEKPRYLMGVGSPEDLIHAIARGVDIFDCVLPTRLARHAAAITFRGRLNLINAVFARDPAPIDTQCTCYTCRHFSRAYLRHLFVAKEMLASTLLSIHNIHSLLELVRQARQAILEQRYADFASQFLAGYQPRVTQTPSHRLGNQS</sequence>
<comment type="similarity">
    <text evidence="5">Belongs to the queuine tRNA-ribosyltransferase family.</text>
</comment>
<dbReference type="GO" id="GO:0008616">
    <property type="term" value="P:tRNA queuosine(34) biosynthetic process"/>
    <property type="evidence" value="ECO:0007669"/>
    <property type="project" value="UniProtKB-UniRule"/>
</dbReference>
<dbReference type="GO" id="GO:0008479">
    <property type="term" value="F:tRNA-guanosine(34) queuine transglycosylase activity"/>
    <property type="evidence" value="ECO:0007669"/>
    <property type="project" value="UniProtKB-UniRule"/>
</dbReference>
<dbReference type="InterPro" id="IPR004803">
    <property type="entry name" value="TGT"/>
</dbReference>
<keyword evidence="3 5" id="KW-0819">tRNA processing</keyword>
<feature type="binding site" evidence="5">
    <location>
        <position position="146"/>
    </location>
    <ligand>
        <name>substrate</name>
    </ligand>
</feature>
<dbReference type="NCBIfam" id="TIGR00449">
    <property type="entry name" value="tgt_general"/>
    <property type="match status" value="1"/>
</dbReference>